<dbReference type="InterPro" id="IPR029060">
    <property type="entry name" value="PIN-like_dom_sf"/>
</dbReference>
<evidence type="ECO:0000256" key="1">
    <source>
        <dbReference type="ARBA" id="ARBA00001946"/>
    </source>
</evidence>
<keyword evidence="8" id="KW-0800">Toxin</keyword>
<dbReference type="Pfam" id="PF01850">
    <property type="entry name" value="PIN"/>
    <property type="match status" value="1"/>
</dbReference>
<feature type="domain" description="PIN" evidence="9">
    <location>
        <begin position="3"/>
        <end position="127"/>
    </location>
</feature>
<dbReference type="InterPro" id="IPR002716">
    <property type="entry name" value="PIN_dom"/>
</dbReference>
<name>A0A542ZCH7_9ACTN</name>
<comment type="function">
    <text evidence="8">Toxic component of a toxin-antitoxin (TA) system. An RNase.</text>
</comment>
<dbReference type="GO" id="GO:0004540">
    <property type="term" value="F:RNA nuclease activity"/>
    <property type="evidence" value="ECO:0007669"/>
    <property type="project" value="InterPro"/>
</dbReference>
<evidence type="ECO:0000313" key="11">
    <source>
        <dbReference type="Proteomes" id="UP000316196"/>
    </source>
</evidence>
<reference evidence="10 11" key="1">
    <citation type="submission" date="2019-06" db="EMBL/GenBank/DDBJ databases">
        <title>Sequencing the genomes of 1000 actinobacteria strains.</title>
        <authorList>
            <person name="Klenk H.-P."/>
        </authorList>
    </citation>
    <scope>NUCLEOTIDE SEQUENCE [LARGE SCALE GENOMIC DNA]</scope>
    <source>
        <strain evidence="10 11">DSM 8251</strain>
    </source>
</reference>
<dbReference type="EC" id="3.1.-.-" evidence="8"/>
<keyword evidence="11" id="KW-1185">Reference proteome</keyword>
<dbReference type="OrthoDB" id="9815354at2"/>
<evidence type="ECO:0000256" key="7">
    <source>
        <dbReference type="ARBA" id="ARBA00038093"/>
    </source>
</evidence>
<accession>A0A542ZCH7</accession>
<evidence type="ECO:0000256" key="4">
    <source>
        <dbReference type="ARBA" id="ARBA00022723"/>
    </source>
</evidence>
<gene>
    <name evidence="8" type="primary">vapC</name>
    <name evidence="10" type="ORF">FB460_1850</name>
</gene>
<dbReference type="RefSeq" id="WP_142093819.1">
    <property type="nucleotide sequence ID" value="NZ_BAAAMD010000004.1"/>
</dbReference>
<dbReference type="Proteomes" id="UP000316196">
    <property type="component" value="Unassembled WGS sequence"/>
</dbReference>
<dbReference type="SUPFAM" id="SSF88723">
    <property type="entry name" value="PIN domain-like"/>
    <property type="match status" value="1"/>
</dbReference>
<dbReference type="GO" id="GO:0000287">
    <property type="term" value="F:magnesium ion binding"/>
    <property type="evidence" value="ECO:0007669"/>
    <property type="project" value="UniProtKB-UniRule"/>
</dbReference>
<keyword evidence="6 8" id="KW-0460">Magnesium</keyword>
<evidence type="ECO:0000313" key="10">
    <source>
        <dbReference type="EMBL" id="TQL57999.1"/>
    </source>
</evidence>
<keyword evidence="5 8" id="KW-0378">Hydrolase</keyword>
<evidence type="ECO:0000256" key="2">
    <source>
        <dbReference type="ARBA" id="ARBA00022649"/>
    </source>
</evidence>
<feature type="binding site" evidence="8">
    <location>
        <position position="101"/>
    </location>
    <ligand>
        <name>Mg(2+)</name>
        <dbReference type="ChEBI" id="CHEBI:18420"/>
    </ligand>
</feature>
<dbReference type="GO" id="GO:0090729">
    <property type="term" value="F:toxin activity"/>
    <property type="evidence" value="ECO:0007669"/>
    <property type="project" value="UniProtKB-KW"/>
</dbReference>
<keyword evidence="4 8" id="KW-0479">Metal-binding</keyword>
<comment type="caution">
    <text evidence="10">The sequence shown here is derived from an EMBL/GenBank/DDBJ whole genome shotgun (WGS) entry which is preliminary data.</text>
</comment>
<dbReference type="PANTHER" id="PTHR33653:SF1">
    <property type="entry name" value="RIBONUCLEASE VAPC2"/>
    <property type="match status" value="1"/>
</dbReference>
<dbReference type="Gene3D" id="3.40.50.1010">
    <property type="entry name" value="5'-nuclease"/>
    <property type="match status" value="1"/>
</dbReference>
<dbReference type="InterPro" id="IPR022907">
    <property type="entry name" value="VapC_family"/>
</dbReference>
<keyword evidence="3 8" id="KW-0540">Nuclease</keyword>
<evidence type="ECO:0000256" key="8">
    <source>
        <dbReference type="HAMAP-Rule" id="MF_00265"/>
    </source>
</evidence>
<evidence type="ECO:0000259" key="9">
    <source>
        <dbReference type="Pfam" id="PF01850"/>
    </source>
</evidence>
<evidence type="ECO:0000256" key="3">
    <source>
        <dbReference type="ARBA" id="ARBA00022722"/>
    </source>
</evidence>
<dbReference type="PANTHER" id="PTHR33653">
    <property type="entry name" value="RIBONUCLEASE VAPC2"/>
    <property type="match status" value="1"/>
</dbReference>
<dbReference type="EMBL" id="VFOR01000002">
    <property type="protein sequence ID" value="TQL57999.1"/>
    <property type="molecule type" value="Genomic_DNA"/>
</dbReference>
<dbReference type="GO" id="GO:0016787">
    <property type="term" value="F:hydrolase activity"/>
    <property type="evidence" value="ECO:0007669"/>
    <property type="project" value="UniProtKB-KW"/>
</dbReference>
<keyword evidence="2 8" id="KW-1277">Toxin-antitoxin system</keyword>
<dbReference type="CDD" id="cd18746">
    <property type="entry name" value="PIN_VapC4-5_FitB-like"/>
    <property type="match status" value="1"/>
</dbReference>
<organism evidence="10 11">
    <name type="scientific">Propioniferax innocua</name>
    <dbReference type="NCBI Taxonomy" id="1753"/>
    <lineage>
        <taxon>Bacteria</taxon>
        <taxon>Bacillati</taxon>
        <taxon>Actinomycetota</taxon>
        <taxon>Actinomycetes</taxon>
        <taxon>Propionibacteriales</taxon>
        <taxon>Propionibacteriaceae</taxon>
        <taxon>Propioniferax</taxon>
    </lineage>
</organism>
<protein>
    <recommendedName>
        <fullName evidence="8">Ribonuclease VapC</fullName>
        <shortName evidence="8">RNase VapC</shortName>
        <ecNumber evidence="8">3.1.-.-</ecNumber>
    </recommendedName>
    <alternativeName>
        <fullName evidence="8">Toxin VapC</fullName>
    </alternativeName>
</protein>
<dbReference type="AlphaFoldDB" id="A0A542ZCH7"/>
<dbReference type="InterPro" id="IPR050556">
    <property type="entry name" value="Type_II_TA_system_RNase"/>
</dbReference>
<evidence type="ECO:0000256" key="5">
    <source>
        <dbReference type="ARBA" id="ARBA00022801"/>
    </source>
</evidence>
<evidence type="ECO:0000256" key="6">
    <source>
        <dbReference type="ARBA" id="ARBA00022842"/>
    </source>
</evidence>
<feature type="binding site" evidence="8">
    <location>
        <position position="6"/>
    </location>
    <ligand>
        <name>Mg(2+)</name>
        <dbReference type="ChEBI" id="CHEBI:18420"/>
    </ligand>
</feature>
<proteinExistence type="inferred from homology"/>
<sequence length="137" mass="15219">MKYLLDTNVLSDARRRRSEQLERWLSEQEVGDLAISVITLLEIERGIRRKQRADPAGAAPLWLWLNEDVRPLFAGRVLAVDESVASVASGLHVPDPMPEMDALIAATAQVHGLVLVTRNTKDFMRAAVPLIDPSAMH</sequence>
<dbReference type="HAMAP" id="MF_00265">
    <property type="entry name" value="VapC_Nob1"/>
    <property type="match status" value="1"/>
</dbReference>
<comment type="cofactor">
    <cofactor evidence="1 8">
        <name>Mg(2+)</name>
        <dbReference type="ChEBI" id="CHEBI:18420"/>
    </cofactor>
</comment>
<comment type="similarity">
    <text evidence="7 8">Belongs to the PINc/VapC protein family.</text>
</comment>